<dbReference type="AlphaFoldDB" id="A0AAU7F1C7"/>
<dbReference type="EMBL" id="CP157354">
    <property type="protein sequence ID" value="XBL97698.1"/>
    <property type="molecule type" value="Genomic_DNA"/>
</dbReference>
<organism evidence="1">
    <name type="scientific">Pseudomonas iranensis</name>
    <dbReference type="NCBI Taxonomy" id="2745503"/>
    <lineage>
        <taxon>Bacteria</taxon>
        <taxon>Pseudomonadati</taxon>
        <taxon>Pseudomonadota</taxon>
        <taxon>Gammaproteobacteria</taxon>
        <taxon>Pseudomonadales</taxon>
        <taxon>Pseudomonadaceae</taxon>
        <taxon>Pseudomonas</taxon>
    </lineage>
</organism>
<protein>
    <submittedName>
        <fullName evidence="1">Uncharacterized protein</fullName>
    </submittedName>
</protein>
<reference evidence="1" key="1">
    <citation type="submission" date="2024-05" db="EMBL/GenBank/DDBJ databases">
        <title>Draft genome sequence of Pseudomonas iranensis M7D1.</title>
        <authorList>
            <person name="Miller S.L."/>
            <person name="Nsubuga A."/>
            <person name="Lu N."/>
            <person name="King J."/>
            <person name="Shears P."/>
            <person name="Lawson P.A."/>
        </authorList>
    </citation>
    <scope>NUCLEOTIDE SEQUENCE</scope>
    <source>
        <strain evidence="1">M7D1</strain>
    </source>
</reference>
<gene>
    <name evidence="1" type="ORF">ABHN08_06995</name>
</gene>
<accession>A0AAU7F1C7</accession>
<sequence>MDIWQVVSQVTDWLIEKHGTRGRSSYNYMYVLSVAAGVGSWVASKELLAKRKKLKAKVAGNLQFKPISVTSFSQENGMAIKVTGTLVQKDGMFIVTLVRQDDASNIESSSGALHSLDDVDGYLRTHTTFVLADFRI</sequence>
<evidence type="ECO:0000313" key="1">
    <source>
        <dbReference type="EMBL" id="XBL97698.1"/>
    </source>
</evidence>
<name>A0AAU7F1C7_9PSED</name>
<proteinExistence type="predicted"/>